<dbReference type="SMART" id="SM00479">
    <property type="entry name" value="EXOIII"/>
    <property type="match status" value="1"/>
</dbReference>
<dbReference type="PANTHER" id="PTHR30231">
    <property type="entry name" value="DNA POLYMERASE III SUBUNIT EPSILON"/>
    <property type="match status" value="1"/>
</dbReference>
<dbReference type="GO" id="GO:0005829">
    <property type="term" value="C:cytosol"/>
    <property type="evidence" value="ECO:0007669"/>
    <property type="project" value="TreeGrafter"/>
</dbReference>
<comment type="function">
    <text evidence="4">DNA polymerase III is a complex, multichain enzyme responsible for most of the replicative synthesis in bacteria. The epsilon subunit contain the editing function and is a proofreading 3'-5' exonuclease.</text>
</comment>
<feature type="domain" description="GIY-YIG" evidence="7">
    <location>
        <begin position="200"/>
        <end position="278"/>
    </location>
</feature>
<evidence type="ECO:0000256" key="2">
    <source>
        <dbReference type="ARBA" id="ARBA00022722"/>
    </source>
</evidence>
<dbReference type="CDD" id="cd10434">
    <property type="entry name" value="GIY-YIG_UvrC_Cho"/>
    <property type="match status" value="1"/>
</dbReference>
<dbReference type="PROSITE" id="PS50164">
    <property type="entry name" value="GIY_YIG"/>
    <property type="match status" value="1"/>
</dbReference>
<evidence type="ECO:0000256" key="1">
    <source>
        <dbReference type="ARBA" id="ARBA00012417"/>
    </source>
</evidence>
<dbReference type="GO" id="GO:0006289">
    <property type="term" value="P:nucleotide-excision repair"/>
    <property type="evidence" value="ECO:0007669"/>
    <property type="project" value="InterPro"/>
</dbReference>
<dbReference type="CDD" id="cd06127">
    <property type="entry name" value="DEDDh"/>
    <property type="match status" value="1"/>
</dbReference>
<dbReference type="Gene3D" id="3.40.1440.10">
    <property type="entry name" value="GIY-YIG endonuclease"/>
    <property type="match status" value="1"/>
</dbReference>
<accession>A0A8J2U7N8</accession>
<dbReference type="EC" id="2.7.7.7" evidence="1"/>
<keyword evidence="3" id="KW-0378">Hydrolase</keyword>
<dbReference type="RefSeq" id="WP_087506757.1">
    <property type="nucleotide sequence ID" value="NZ_BMDX01000017.1"/>
</dbReference>
<evidence type="ECO:0000256" key="5">
    <source>
        <dbReference type="ARBA" id="ARBA00026073"/>
    </source>
</evidence>
<keyword evidence="9" id="KW-1185">Reference proteome</keyword>
<comment type="caution">
    <text evidence="8">The sequence shown here is derived from an EMBL/GenBank/DDBJ whole genome shotgun (WGS) entry which is preliminary data.</text>
</comment>
<evidence type="ECO:0000259" key="7">
    <source>
        <dbReference type="PROSITE" id="PS50164"/>
    </source>
</evidence>
<dbReference type="PANTHER" id="PTHR30231:SF37">
    <property type="entry name" value="EXODEOXYRIBONUCLEASE 10"/>
    <property type="match status" value="1"/>
</dbReference>
<dbReference type="NCBIfam" id="TIGR00573">
    <property type="entry name" value="dnaq"/>
    <property type="match status" value="1"/>
</dbReference>
<proteinExistence type="predicted"/>
<sequence length="470" mass="53804">METSELVFVDLETTGGVAQRDRITEIAVIRTSQGQEVSRWSSLVNPQQPLTPFIQRLTGLTDEMLANAPTFDEIADEVERQLADAVFVAHNARFDYGFLKNEFRRIERSWHARNLCTVKLSRAMYPEHRKHGLDQLITRHDLSCSARHRAMGDAAATLMFYQHLLNEFGTERVTEQIAKLILRPTIPPNLPSDVLDSLPTSPGVYRFWGEQGALLYVGKSINIYQRVTSHFQDDHRLHKSQQLSLQVFDIDYSQTAGDLGAQLLELQQIKTLKPIHNRRSRAAKELKTIRLKQNEHGYLCASIEHHIDMADLAAHYGLFKTKKEAEKALNGLIKSYQLCPSLCGLEQTQGACFKAQLGQCKGACEQKEQALAYNTRVTLAMQGLKLKSWPWEGPIGIREHDSFSDIRQFHVIWQWCHLITLNDEQEFYDWLPEQAPEPSFDRDCYQLLQRYLFGGKSKPDVVVLPNWSVT</sequence>
<dbReference type="Proteomes" id="UP000619743">
    <property type="component" value="Unassembled WGS sequence"/>
</dbReference>
<keyword evidence="3" id="KW-0269">Exonuclease</keyword>
<reference evidence="9" key="1">
    <citation type="journal article" date="2019" name="Int. J. Syst. Evol. Microbiol.">
        <title>The Global Catalogue of Microorganisms (GCM) 10K type strain sequencing project: providing services to taxonomists for standard genome sequencing and annotation.</title>
        <authorList>
            <consortium name="The Broad Institute Genomics Platform"/>
            <consortium name="The Broad Institute Genome Sequencing Center for Infectious Disease"/>
            <person name="Wu L."/>
            <person name="Ma J."/>
        </authorList>
    </citation>
    <scope>NUCLEOTIDE SEQUENCE [LARGE SCALE GENOMIC DNA]</scope>
    <source>
        <strain evidence="9">CGMCC 1.10130</strain>
    </source>
</reference>
<dbReference type="InterPro" id="IPR036397">
    <property type="entry name" value="RNaseH_sf"/>
</dbReference>
<dbReference type="InterPro" id="IPR013520">
    <property type="entry name" value="Ribonucl_H"/>
</dbReference>
<dbReference type="Pfam" id="PF01541">
    <property type="entry name" value="GIY-YIG"/>
    <property type="match status" value="1"/>
</dbReference>
<dbReference type="SMART" id="SM00465">
    <property type="entry name" value="GIYc"/>
    <property type="match status" value="1"/>
</dbReference>
<organism evidence="8 9">
    <name type="scientific">Neiella marina</name>
    <dbReference type="NCBI Taxonomy" id="508461"/>
    <lineage>
        <taxon>Bacteria</taxon>
        <taxon>Pseudomonadati</taxon>
        <taxon>Pseudomonadota</taxon>
        <taxon>Gammaproteobacteria</taxon>
        <taxon>Alteromonadales</taxon>
        <taxon>Echinimonadaceae</taxon>
        <taxon>Neiella</taxon>
    </lineage>
</organism>
<evidence type="ECO:0000313" key="9">
    <source>
        <dbReference type="Proteomes" id="UP000619743"/>
    </source>
</evidence>
<gene>
    <name evidence="8" type="ORF">GCM10011369_28510</name>
</gene>
<dbReference type="OrthoDB" id="9803913at2"/>
<dbReference type="InterPro" id="IPR047296">
    <property type="entry name" value="GIY-YIG_UvrC_Cho"/>
</dbReference>
<dbReference type="InterPro" id="IPR000305">
    <property type="entry name" value="GIY-YIG_endonuc"/>
</dbReference>
<comment type="subunit">
    <text evidence="5">DNA polymerase III contains a core (composed of alpha, epsilon and theta chains) that associates with a tau subunit. This core dimerizes to form the POLIII' complex. PolIII' associates with the gamma complex (composed of gamma, delta, delta', psi and chi chains) and with the beta chain to form the complete DNA polymerase III complex.</text>
</comment>
<dbReference type="InterPro" id="IPR035901">
    <property type="entry name" value="GIY-YIG_endonuc_sf"/>
</dbReference>
<name>A0A8J2U7N8_9GAMM</name>
<dbReference type="AlphaFoldDB" id="A0A8J2U7N8"/>
<dbReference type="Gene3D" id="3.30.420.10">
    <property type="entry name" value="Ribonuclease H-like superfamily/Ribonuclease H"/>
    <property type="match status" value="1"/>
</dbReference>
<evidence type="ECO:0000256" key="3">
    <source>
        <dbReference type="ARBA" id="ARBA00022839"/>
    </source>
</evidence>
<keyword evidence="2" id="KW-0540">Nuclease</keyword>
<dbReference type="FunFam" id="3.30.420.10:FF:000045">
    <property type="entry name" value="3'-5' exonuclease DinG"/>
    <property type="match status" value="1"/>
</dbReference>
<comment type="catalytic activity">
    <reaction evidence="6">
        <text>DNA(n) + a 2'-deoxyribonucleoside 5'-triphosphate = DNA(n+1) + diphosphate</text>
        <dbReference type="Rhea" id="RHEA:22508"/>
        <dbReference type="Rhea" id="RHEA-COMP:17339"/>
        <dbReference type="Rhea" id="RHEA-COMP:17340"/>
        <dbReference type="ChEBI" id="CHEBI:33019"/>
        <dbReference type="ChEBI" id="CHEBI:61560"/>
        <dbReference type="ChEBI" id="CHEBI:173112"/>
        <dbReference type="EC" id="2.7.7.7"/>
    </reaction>
</comment>
<dbReference type="EMBL" id="BMDX01000017">
    <property type="protein sequence ID" value="GGA84784.1"/>
    <property type="molecule type" value="Genomic_DNA"/>
</dbReference>
<dbReference type="SUPFAM" id="SSF82771">
    <property type="entry name" value="GIY-YIG endonuclease"/>
    <property type="match status" value="1"/>
</dbReference>
<evidence type="ECO:0000256" key="4">
    <source>
        <dbReference type="ARBA" id="ARBA00025483"/>
    </source>
</evidence>
<dbReference type="InterPro" id="IPR006054">
    <property type="entry name" value="DnaQ"/>
</dbReference>
<evidence type="ECO:0000313" key="8">
    <source>
        <dbReference type="EMBL" id="GGA84784.1"/>
    </source>
</evidence>
<protein>
    <recommendedName>
        <fullName evidence="1">DNA-directed DNA polymerase</fullName>
        <ecNumber evidence="1">2.7.7.7</ecNumber>
    </recommendedName>
</protein>
<dbReference type="GO" id="GO:0003677">
    <property type="term" value="F:DNA binding"/>
    <property type="evidence" value="ECO:0007669"/>
    <property type="project" value="InterPro"/>
</dbReference>
<dbReference type="GO" id="GO:0045004">
    <property type="term" value="P:DNA replication proofreading"/>
    <property type="evidence" value="ECO:0007669"/>
    <property type="project" value="TreeGrafter"/>
</dbReference>
<dbReference type="Pfam" id="PF00929">
    <property type="entry name" value="RNase_T"/>
    <property type="match status" value="1"/>
</dbReference>
<evidence type="ECO:0000256" key="6">
    <source>
        <dbReference type="ARBA" id="ARBA00049244"/>
    </source>
</evidence>
<dbReference type="SUPFAM" id="SSF53098">
    <property type="entry name" value="Ribonuclease H-like"/>
    <property type="match status" value="1"/>
</dbReference>
<dbReference type="GO" id="GO:0003887">
    <property type="term" value="F:DNA-directed DNA polymerase activity"/>
    <property type="evidence" value="ECO:0007669"/>
    <property type="project" value="UniProtKB-EC"/>
</dbReference>
<dbReference type="GO" id="GO:0008408">
    <property type="term" value="F:3'-5' exonuclease activity"/>
    <property type="evidence" value="ECO:0007669"/>
    <property type="project" value="TreeGrafter"/>
</dbReference>
<dbReference type="InterPro" id="IPR012337">
    <property type="entry name" value="RNaseH-like_sf"/>
</dbReference>